<proteinExistence type="predicted"/>
<gene>
    <name evidence="3" type="ORF">CTOB1V02_LOCUS12389</name>
</gene>
<feature type="compositionally biased region" description="Acidic residues" evidence="1">
    <location>
        <begin position="36"/>
        <end position="46"/>
    </location>
</feature>
<feature type="signal peptide" evidence="2">
    <location>
        <begin position="1"/>
        <end position="25"/>
    </location>
</feature>
<keyword evidence="2" id="KW-0732">Signal</keyword>
<feature type="compositionally biased region" description="Acidic residues" evidence="1">
    <location>
        <begin position="55"/>
        <end position="65"/>
    </location>
</feature>
<sequence>MYFRIWSFVCLAVVVFLLRSTSVEGKKKKSSKQVDDDMDFDMDFDDPFAPRDNSPSEELDQENDFDPQSPEYKDDCKMLKEQIEAEGKRFKKCTVDLLMEYMGKQLSLSGVAVPKPDDEA</sequence>
<organism evidence="3">
    <name type="scientific">Cyprideis torosa</name>
    <dbReference type="NCBI Taxonomy" id="163714"/>
    <lineage>
        <taxon>Eukaryota</taxon>
        <taxon>Metazoa</taxon>
        <taxon>Ecdysozoa</taxon>
        <taxon>Arthropoda</taxon>
        <taxon>Crustacea</taxon>
        <taxon>Oligostraca</taxon>
        <taxon>Ostracoda</taxon>
        <taxon>Podocopa</taxon>
        <taxon>Podocopida</taxon>
        <taxon>Cytherocopina</taxon>
        <taxon>Cytheroidea</taxon>
        <taxon>Cytherideidae</taxon>
        <taxon>Cyprideis</taxon>
    </lineage>
</organism>
<feature type="chain" id="PRO_5043647019" evidence="2">
    <location>
        <begin position="26"/>
        <end position="120"/>
    </location>
</feature>
<protein>
    <submittedName>
        <fullName evidence="3">Uncharacterized protein</fullName>
    </submittedName>
</protein>
<evidence type="ECO:0000256" key="2">
    <source>
        <dbReference type="SAM" id="SignalP"/>
    </source>
</evidence>
<reference evidence="3" key="1">
    <citation type="submission" date="2020-11" db="EMBL/GenBank/DDBJ databases">
        <authorList>
            <person name="Tran Van P."/>
        </authorList>
    </citation>
    <scope>NUCLEOTIDE SEQUENCE</scope>
</reference>
<dbReference type="EMBL" id="OB669103">
    <property type="protein sequence ID" value="CAD7234573.1"/>
    <property type="molecule type" value="Genomic_DNA"/>
</dbReference>
<feature type="region of interest" description="Disordered" evidence="1">
    <location>
        <begin position="23"/>
        <end position="73"/>
    </location>
</feature>
<name>A0A7R8WML7_9CRUS</name>
<evidence type="ECO:0000256" key="1">
    <source>
        <dbReference type="SAM" id="MobiDB-lite"/>
    </source>
</evidence>
<dbReference type="AlphaFoldDB" id="A0A7R8WML7"/>
<accession>A0A7R8WML7</accession>
<evidence type="ECO:0000313" key="3">
    <source>
        <dbReference type="EMBL" id="CAD7234573.1"/>
    </source>
</evidence>